<protein>
    <recommendedName>
        <fullName evidence="7 8">Phosphoglucosamine mutase</fullName>
        <ecNumber evidence="6 8">5.4.2.10</ecNumber>
    </recommendedName>
</protein>
<gene>
    <name evidence="8 15" type="primary">glmM</name>
    <name evidence="16" type="ORF">KOF27_18075</name>
    <name evidence="15" type="ORF">QDQ51_17940</name>
</gene>
<dbReference type="Gene3D" id="3.30.310.50">
    <property type="entry name" value="Alpha-D-phosphohexomutase, C-terminal domain"/>
    <property type="match status" value="1"/>
</dbReference>
<accession>A0A1B8SXD0</accession>
<dbReference type="GO" id="GO:0004615">
    <property type="term" value="F:phosphomannomutase activity"/>
    <property type="evidence" value="ECO:0007669"/>
    <property type="project" value="TreeGrafter"/>
</dbReference>
<feature type="domain" description="Alpha-D-phosphohexomutase C-terminal" evidence="11">
    <location>
        <begin position="373"/>
        <end position="439"/>
    </location>
</feature>
<dbReference type="PANTHER" id="PTHR42946:SF1">
    <property type="entry name" value="PHOSPHOGLUCOMUTASE (ALPHA-D-GLUCOSE-1,6-BISPHOSPHATE-DEPENDENT)"/>
    <property type="match status" value="1"/>
</dbReference>
<dbReference type="SUPFAM" id="SSF55957">
    <property type="entry name" value="Phosphoglucomutase, C-terminal domain"/>
    <property type="match status" value="1"/>
</dbReference>
<dbReference type="InterPro" id="IPR016066">
    <property type="entry name" value="A-D-PHexomutase_CS"/>
</dbReference>
<dbReference type="CDD" id="cd05802">
    <property type="entry name" value="GlmM"/>
    <property type="match status" value="1"/>
</dbReference>
<dbReference type="GO" id="GO:0005975">
    <property type="term" value="P:carbohydrate metabolic process"/>
    <property type="evidence" value="ECO:0007669"/>
    <property type="project" value="InterPro"/>
</dbReference>
<dbReference type="InterPro" id="IPR050060">
    <property type="entry name" value="Phosphoglucosamine_mutase"/>
</dbReference>
<evidence type="ECO:0000313" key="15">
    <source>
        <dbReference type="EMBL" id="MDH2307289.1"/>
    </source>
</evidence>
<keyword evidence="3 8" id="KW-0479">Metal-binding</keyword>
<evidence type="ECO:0000313" key="16">
    <source>
        <dbReference type="EMBL" id="QWQ20462.1"/>
    </source>
</evidence>
<reference evidence="15" key="3">
    <citation type="submission" date="2023-10" db="EMBL/GenBank/DDBJ databases">
        <title>Analysis of Resistance Genes of Carbapenem-resistant Providencia rettgeri.</title>
        <authorList>
            <person name="Liu M."/>
        </authorList>
    </citation>
    <scope>NUCLEOTIDE SEQUENCE</scope>
    <source>
        <strain evidence="15">QITACRE101</strain>
    </source>
</reference>
<feature type="modified residue" description="Phosphoserine" evidence="8">
    <location>
        <position position="102"/>
    </location>
</feature>
<feature type="binding site" description="via phosphate group" evidence="8">
    <location>
        <position position="102"/>
    </location>
    <ligand>
        <name>Mg(2+)</name>
        <dbReference type="ChEBI" id="CHEBI:18420"/>
    </ligand>
</feature>
<dbReference type="PRINTS" id="PR00509">
    <property type="entry name" value="PGMPMM"/>
</dbReference>
<dbReference type="GO" id="GO:0000287">
    <property type="term" value="F:magnesium ion binding"/>
    <property type="evidence" value="ECO:0007669"/>
    <property type="project" value="UniProtKB-UniRule"/>
</dbReference>
<dbReference type="GO" id="GO:0008966">
    <property type="term" value="F:phosphoglucosamine mutase activity"/>
    <property type="evidence" value="ECO:0007669"/>
    <property type="project" value="UniProtKB-UniRule"/>
</dbReference>
<dbReference type="InterPro" id="IPR005845">
    <property type="entry name" value="A-D-PHexomutase_a/b/a-II"/>
</dbReference>
<dbReference type="PANTHER" id="PTHR42946">
    <property type="entry name" value="PHOSPHOHEXOSE MUTASE"/>
    <property type="match status" value="1"/>
</dbReference>
<dbReference type="NCBIfam" id="TIGR01455">
    <property type="entry name" value="glmM"/>
    <property type="match status" value="1"/>
</dbReference>
<evidence type="ECO:0000256" key="1">
    <source>
        <dbReference type="ARBA" id="ARBA00010231"/>
    </source>
</evidence>
<keyword evidence="4 8" id="KW-0460">Magnesium</keyword>
<dbReference type="InterPro" id="IPR006352">
    <property type="entry name" value="GlmM_bact"/>
</dbReference>
<dbReference type="Pfam" id="PF02879">
    <property type="entry name" value="PGM_PMM_II"/>
    <property type="match status" value="1"/>
</dbReference>
<evidence type="ECO:0000256" key="8">
    <source>
        <dbReference type="HAMAP-Rule" id="MF_01554"/>
    </source>
</evidence>
<proteinExistence type="inferred from homology"/>
<dbReference type="InterPro" id="IPR005843">
    <property type="entry name" value="A-D-PHexomutase_C"/>
</dbReference>
<evidence type="ECO:0000256" key="6">
    <source>
        <dbReference type="ARBA" id="ARBA00066330"/>
    </source>
</evidence>
<comment type="similarity">
    <text evidence="1 8 9">Belongs to the phosphohexose mutase family.</text>
</comment>
<organism evidence="15 17">
    <name type="scientific">Providencia rettgeri</name>
    <dbReference type="NCBI Taxonomy" id="587"/>
    <lineage>
        <taxon>Bacteria</taxon>
        <taxon>Pseudomonadati</taxon>
        <taxon>Pseudomonadota</taxon>
        <taxon>Gammaproteobacteria</taxon>
        <taxon>Enterobacterales</taxon>
        <taxon>Morganellaceae</taxon>
        <taxon>Providencia</taxon>
    </lineage>
</organism>
<feature type="domain" description="Alpha-D-phosphohexomutase alpha/beta/alpha" evidence="14">
    <location>
        <begin position="258"/>
        <end position="364"/>
    </location>
</feature>
<dbReference type="EC" id="5.4.2.10" evidence="6 8"/>
<dbReference type="EMBL" id="CP076405">
    <property type="protein sequence ID" value="QWQ20462.1"/>
    <property type="molecule type" value="Genomic_DNA"/>
</dbReference>
<dbReference type="GO" id="GO:0005829">
    <property type="term" value="C:cytosol"/>
    <property type="evidence" value="ECO:0007669"/>
    <property type="project" value="TreeGrafter"/>
</dbReference>
<dbReference type="FunFam" id="3.30.310.50:FF:000001">
    <property type="entry name" value="Phosphoglucosamine mutase"/>
    <property type="match status" value="1"/>
</dbReference>
<keyword evidence="5 8" id="KW-0413">Isomerase</keyword>
<evidence type="ECO:0000256" key="7">
    <source>
        <dbReference type="ARBA" id="ARBA00068193"/>
    </source>
</evidence>
<dbReference type="Gene3D" id="3.40.120.10">
    <property type="entry name" value="Alpha-D-Glucose-1,6-Bisphosphate, subunit A, domain 3"/>
    <property type="match status" value="3"/>
</dbReference>
<comment type="function">
    <text evidence="8 10">Catalyzes the conversion of glucosamine-6-phosphate to glucosamine-1-phosphate.</text>
</comment>
<feature type="domain" description="Alpha-D-phosphohexomutase alpha/beta/alpha" evidence="13">
    <location>
        <begin position="157"/>
        <end position="254"/>
    </location>
</feature>
<dbReference type="Pfam" id="PF00408">
    <property type="entry name" value="PGM_PMM_IV"/>
    <property type="match status" value="1"/>
</dbReference>
<feature type="binding site" evidence="8">
    <location>
        <position position="243"/>
    </location>
    <ligand>
        <name>Mg(2+)</name>
        <dbReference type="ChEBI" id="CHEBI:18420"/>
    </ligand>
</feature>
<evidence type="ECO:0000256" key="2">
    <source>
        <dbReference type="ARBA" id="ARBA00022553"/>
    </source>
</evidence>
<reference evidence="15" key="2">
    <citation type="submission" date="2023-04" db="EMBL/GenBank/DDBJ databases">
        <authorList>
            <person name="Li W."/>
        </authorList>
    </citation>
    <scope>NUCLEOTIDE SEQUENCE</scope>
    <source>
        <strain evidence="15">QITACRE101</strain>
    </source>
</reference>
<evidence type="ECO:0000256" key="9">
    <source>
        <dbReference type="RuleBase" id="RU004326"/>
    </source>
</evidence>
<evidence type="ECO:0000259" key="13">
    <source>
        <dbReference type="Pfam" id="PF02879"/>
    </source>
</evidence>
<dbReference type="InterPro" id="IPR005846">
    <property type="entry name" value="A-D-PHexomutase_a/b/a-III"/>
</dbReference>
<dbReference type="Proteomes" id="UP000682358">
    <property type="component" value="Chromosome"/>
</dbReference>
<evidence type="ECO:0000313" key="17">
    <source>
        <dbReference type="Proteomes" id="UP001162044"/>
    </source>
</evidence>
<dbReference type="EMBL" id="JARVQW010000011">
    <property type="protein sequence ID" value="MDH2307289.1"/>
    <property type="molecule type" value="Genomic_DNA"/>
</dbReference>
<comment type="PTM">
    <text evidence="8">Activated by phosphorylation.</text>
</comment>
<dbReference type="OMA" id="SHNAMPD"/>
<dbReference type="FunFam" id="3.40.120.10:FF:000001">
    <property type="entry name" value="Phosphoglucosamine mutase"/>
    <property type="match status" value="1"/>
</dbReference>
<dbReference type="GO" id="GO:0009252">
    <property type="term" value="P:peptidoglycan biosynthetic process"/>
    <property type="evidence" value="ECO:0007669"/>
    <property type="project" value="TreeGrafter"/>
</dbReference>
<dbReference type="InterPro" id="IPR016055">
    <property type="entry name" value="A-D-PHexomutase_a/b/a-I/II/III"/>
</dbReference>
<dbReference type="SUPFAM" id="SSF53738">
    <property type="entry name" value="Phosphoglucomutase, first 3 domains"/>
    <property type="match status" value="3"/>
</dbReference>
<dbReference type="FunFam" id="3.40.120.10:FF:000002">
    <property type="entry name" value="Phosphoglucosamine mutase"/>
    <property type="match status" value="1"/>
</dbReference>
<dbReference type="AlphaFoldDB" id="A0A1B8SXD0"/>
<name>A0A1B8SXD0_PRORE</name>
<sequence length="445" mass="47889">MSDRKYFGTDGIRGKVGDSPITPDFVLKLGWAAGKVLARHGSRKIIIGKDTRISGYMLESSLEAGLAAAGLSASFTGPMPTPAVAYLTRTFRAEAGIVISASHNPYYDNGIKFFSIDGTKLPDEVEEAIEAEMEKPITCVESAELGRANRIVDAAGRYIEFCKGTFPNEQSLASLKIVIDCANGATYHIAPNVFRELGAEVITIGCDPNGININEECGATDVRQLQQKVLEEKAHVGLAFDGDGDRIIMVDHLGEKVDGDQILFIIAREALRQGQLKGGVVGTLMSNMGLEIALKQLGIPFERAKVGDRYVLEKLQEKGWRMGAENSGHVILLDKTTTGDGIVAGLQVLSAMVRNHMSLHDLCSGMKLLPQVLVNVRFKGQHDPLQSDAVVAANEEVEKQLAGKGRVLLRKSGTEPLIRVMVEGENEADVTAMANYIADAVKAAG</sequence>
<comment type="cofactor">
    <cofactor evidence="8">
        <name>Mg(2+)</name>
        <dbReference type="ChEBI" id="CHEBI:18420"/>
    </cofactor>
    <text evidence="8">Binds 1 Mg(2+) ion per subunit.</text>
</comment>
<dbReference type="InterPro" id="IPR005844">
    <property type="entry name" value="A-D-PHexomutase_a/b/a-I"/>
</dbReference>
<evidence type="ECO:0000256" key="5">
    <source>
        <dbReference type="ARBA" id="ARBA00023235"/>
    </source>
</evidence>
<evidence type="ECO:0000259" key="11">
    <source>
        <dbReference type="Pfam" id="PF00408"/>
    </source>
</evidence>
<dbReference type="InterPro" id="IPR036900">
    <property type="entry name" value="A-D-PHexomutase_C_sf"/>
</dbReference>
<dbReference type="Proteomes" id="UP001162044">
    <property type="component" value="Unassembled WGS sequence"/>
</dbReference>
<evidence type="ECO:0000256" key="10">
    <source>
        <dbReference type="RuleBase" id="RU004327"/>
    </source>
</evidence>
<dbReference type="OrthoDB" id="9803322at2"/>
<dbReference type="NCBIfam" id="NF008139">
    <property type="entry name" value="PRK10887.1"/>
    <property type="match status" value="1"/>
</dbReference>
<feature type="binding site" evidence="8">
    <location>
        <position position="241"/>
    </location>
    <ligand>
        <name>Mg(2+)</name>
        <dbReference type="ChEBI" id="CHEBI:18420"/>
    </ligand>
</feature>
<dbReference type="HAMAP" id="MF_01554_B">
    <property type="entry name" value="GlmM_B"/>
    <property type="match status" value="1"/>
</dbReference>
<feature type="domain" description="Alpha-D-phosphohexomutase alpha/beta/alpha" evidence="12">
    <location>
        <begin position="4"/>
        <end position="135"/>
    </location>
</feature>
<reference evidence="16" key="1">
    <citation type="submission" date="2021-06" db="EMBL/GenBank/DDBJ databases">
        <title>Emergence of genetically related NDM-1-producing Providencia rettgeri strains in Argentina.</title>
        <authorList>
            <person name="Pasteran F."/>
            <person name="Meo A."/>
            <person name="Gomez S."/>
            <person name="Derdoy L."/>
            <person name="Albronoz E."/>
            <person name="Faccone D."/>
            <person name="Guerriero L."/>
            <person name="Archuby D."/>
            <person name="Tarzia A."/>
            <person name="Lopez M."/>
            <person name="Corso A."/>
        </authorList>
    </citation>
    <scope>NUCLEOTIDE SEQUENCE</scope>
    <source>
        <strain evidence="16">PreM15628</strain>
    </source>
</reference>
<feature type="active site" description="Phosphoserine intermediate" evidence="8">
    <location>
        <position position="102"/>
    </location>
</feature>
<dbReference type="Pfam" id="PF02878">
    <property type="entry name" value="PGM_PMM_I"/>
    <property type="match status" value="1"/>
</dbReference>
<evidence type="ECO:0000259" key="12">
    <source>
        <dbReference type="Pfam" id="PF02878"/>
    </source>
</evidence>
<comment type="catalytic activity">
    <reaction evidence="8 10">
        <text>alpha-D-glucosamine 1-phosphate = D-glucosamine 6-phosphate</text>
        <dbReference type="Rhea" id="RHEA:23424"/>
        <dbReference type="ChEBI" id="CHEBI:58516"/>
        <dbReference type="ChEBI" id="CHEBI:58725"/>
        <dbReference type="EC" id="5.4.2.10"/>
    </reaction>
</comment>
<dbReference type="PROSITE" id="PS00710">
    <property type="entry name" value="PGM_PMM"/>
    <property type="match status" value="1"/>
</dbReference>
<evidence type="ECO:0000256" key="3">
    <source>
        <dbReference type="ARBA" id="ARBA00022723"/>
    </source>
</evidence>
<dbReference type="Pfam" id="PF02880">
    <property type="entry name" value="PGM_PMM_III"/>
    <property type="match status" value="1"/>
</dbReference>
<dbReference type="RefSeq" id="WP_004907470.1">
    <property type="nucleotide sequence ID" value="NZ_ABEXOA020000007.1"/>
</dbReference>
<feature type="binding site" evidence="8">
    <location>
        <position position="245"/>
    </location>
    <ligand>
        <name>Mg(2+)</name>
        <dbReference type="ChEBI" id="CHEBI:18420"/>
    </ligand>
</feature>
<evidence type="ECO:0000259" key="14">
    <source>
        <dbReference type="Pfam" id="PF02880"/>
    </source>
</evidence>
<keyword evidence="2 8" id="KW-0597">Phosphoprotein</keyword>
<evidence type="ECO:0000256" key="4">
    <source>
        <dbReference type="ARBA" id="ARBA00022842"/>
    </source>
</evidence>
<dbReference type="InterPro" id="IPR005841">
    <property type="entry name" value="Alpha-D-phosphohexomutase_SF"/>
</dbReference>
<dbReference type="GO" id="GO:0006048">
    <property type="term" value="P:UDP-N-acetylglucosamine biosynthetic process"/>
    <property type="evidence" value="ECO:0007669"/>
    <property type="project" value="TreeGrafter"/>
</dbReference>